<evidence type="ECO:0000313" key="10">
    <source>
        <dbReference type="EMBL" id="KGE86145.1"/>
    </source>
</evidence>
<comment type="similarity">
    <text evidence="2">Belongs to the ABC-2 integral membrane protein family.</text>
</comment>
<gene>
    <name evidence="10" type="ORF">IX84_23740</name>
</gene>
<reference evidence="10 11" key="1">
    <citation type="journal article" date="2014" name="Int. J. Syst. Evol. Microbiol.">
        <title>Phaeodactylibacter xiamenensis gen. nov., sp. nov., a member of the family Saprospiraceae isolated from the marine alga Phaeodactylum tricornutum.</title>
        <authorList>
            <person name="Chen Z.Jr."/>
            <person name="Lei X."/>
            <person name="Lai Q."/>
            <person name="Li Y."/>
            <person name="Zhang B."/>
            <person name="Zhang J."/>
            <person name="Zhang H."/>
            <person name="Yang L."/>
            <person name="Zheng W."/>
            <person name="Tian Y."/>
            <person name="Yu Z."/>
            <person name="Xu H.Jr."/>
            <person name="Zheng T."/>
        </authorList>
    </citation>
    <scope>NUCLEOTIDE SEQUENCE [LARGE SCALE GENOMIC DNA]</scope>
    <source>
        <strain evidence="10 11">KD52</strain>
    </source>
</reference>
<dbReference type="RefSeq" id="WP_044226229.1">
    <property type="nucleotide sequence ID" value="NZ_JBKAGJ010000002.1"/>
</dbReference>
<evidence type="ECO:0000256" key="3">
    <source>
        <dbReference type="ARBA" id="ARBA00022448"/>
    </source>
</evidence>
<evidence type="ECO:0000256" key="6">
    <source>
        <dbReference type="ARBA" id="ARBA00022989"/>
    </source>
</evidence>
<dbReference type="GO" id="GO:0005886">
    <property type="term" value="C:plasma membrane"/>
    <property type="evidence" value="ECO:0007669"/>
    <property type="project" value="UniProtKB-SubCell"/>
</dbReference>
<feature type="transmembrane region" description="Helical" evidence="8">
    <location>
        <begin position="185"/>
        <end position="206"/>
    </location>
</feature>
<dbReference type="GO" id="GO:0015920">
    <property type="term" value="P:lipopolysaccharide transport"/>
    <property type="evidence" value="ECO:0007669"/>
    <property type="project" value="TreeGrafter"/>
</dbReference>
<protein>
    <recommendedName>
        <fullName evidence="9">ABC-2 type transporter transmembrane domain-containing protein</fullName>
    </recommendedName>
</protein>
<evidence type="ECO:0000313" key="11">
    <source>
        <dbReference type="Proteomes" id="UP000029736"/>
    </source>
</evidence>
<evidence type="ECO:0000259" key="9">
    <source>
        <dbReference type="Pfam" id="PF01061"/>
    </source>
</evidence>
<dbReference type="Proteomes" id="UP000029736">
    <property type="component" value="Unassembled WGS sequence"/>
</dbReference>
<keyword evidence="6 8" id="KW-1133">Transmembrane helix</keyword>
<evidence type="ECO:0000256" key="8">
    <source>
        <dbReference type="SAM" id="Phobius"/>
    </source>
</evidence>
<keyword evidence="7 8" id="KW-0472">Membrane</keyword>
<evidence type="ECO:0000256" key="1">
    <source>
        <dbReference type="ARBA" id="ARBA00004429"/>
    </source>
</evidence>
<keyword evidence="3" id="KW-0813">Transport</keyword>
<feature type="transmembrane region" description="Helical" evidence="8">
    <location>
        <begin position="149"/>
        <end position="173"/>
    </location>
</feature>
<evidence type="ECO:0000256" key="5">
    <source>
        <dbReference type="ARBA" id="ARBA00022692"/>
    </source>
</evidence>
<keyword evidence="11" id="KW-1185">Reference proteome</keyword>
<feature type="domain" description="ABC-2 type transporter transmembrane" evidence="9">
    <location>
        <begin position="28"/>
        <end position="230"/>
    </location>
</feature>
<dbReference type="InterPro" id="IPR013525">
    <property type="entry name" value="ABC2_TM"/>
</dbReference>
<evidence type="ECO:0000256" key="4">
    <source>
        <dbReference type="ARBA" id="ARBA00022475"/>
    </source>
</evidence>
<accession>A0A098S1X9</accession>
<dbReference type="PANTHER" id="PTHR30413">
    <property type="entry name" value="INNER MEMBRANE TRANSPORT PERMEASE"/>
    <property type="match status" value="1"/>
</dbReference>
<organism evidence="10 11">
    <name type="scientific">Phaeodactylibacter xiamenensis</name>
    <dbReference type="NCBI Taxonomy" id="1524460"/>
    <lineage>
        <taxon>Bacteria</taxon>
        <taxon>Pseudomonadati</taxon>
        <taxon>Bacteroidota</taxon>
        <taxon>Saprospiria</taxon>
        <taxon>Saprospirales</taxon>
        <taxon>Haliscomenobacteraceae</taxon>
        <taxon>Phaeodactylibacter</taxon>
    </lineage>
</organism>
<dbReference type="AlphaFoldDB" id="A0A098S1X9"/>
<evidence type="ECO:0000256" key="7">
    <source>
        <dbReference type="ARBA" id="ARBA00023136"/>
    </source>
</evidence>
<dbReference type="PANTHER" id="PTHR30413:SF8">
    <property type="entry name" value="TRANSPORT PERMEASE PROTEIN"/>
    <property type="match status" value="1"/>
</dbReference>
<feature type="transmembrane region" description="Helical" evidence="8">
    <location>
        <begin position="40"/>
        <end position="61"/>
    </location>
</feature>
<sequence>MHIINNKPKPFSQELKTVWRALPIAMVFAKRAIRIKYSHTALGLLWVIVPIAAYVVIYSVFFSVLLEIDTRETPYPLIAFSGLLGWNYFKDIIHNVGPSLHQEGEYLKKNVLPKFIIPLYKSLLGLVELGISLGLFFILMLIYREPLRLSILILPVLIIINQLLGFSIGIWVCNLSGRRRDVVHLAISGLNVAIWLTPVFYLPGLLPEVYEPFLYLNPMTTLIGAYRWALLGLSFPPAYAWAALLIWGVVLVAGIRTFFRRQYELIDYL</sequence>
<comment type="caution">
    <text evidence="10">The sequence shown here is derived from an EMBL/GenBank/DDBJ whole genome shotgun (WGS) entry which is preliminary data.</text>
</comment>
<feature type="transmembrane region" description="Helical" evidence="8">
    <location>
        <begin position="73"/>
        <end position="89"/>
    </location>
</feature>
<feature type="transmembrane region" description="Helical" evidence="8">
    <location>
        <begin position="123"/>
        <end position="143"/>
    </location>
</feature>
<keyword evidence="5 8" id="KW-0812">Transmembrane</keyword>
<dbReference type="STRING" id="1524460.IX84_23740"/>
<proteinExistence type="inferred from homology"/>
<name>A0A098S1X9_9BACT</name>
<evidence type="ECO:0000256" key="2">
    <source>
        <dbReference type="ARBA" id="ARBA00007783"/>
    </source>
</evidence>
<dbReference type="Pfam" id="PF01061">
    <property type="entry name" value="ABC2_membrane"/>
    <property type="match status" value="1"/>
</dbReference>
<dbReference type="EMBL" id="JPOS01000082">
    <property type="protein sequence ID" value="KGE86145.1"/>
    <property type="molecule type" value="Genomic_DNA"/>
</dbReference>
<dbReference type="GO" id="GO:0140359">
    <property type="term" value="F:ABC-type transporter activity"/>
    <property type="evidence" value="ECO:0007669"/>
    <property type="project" value="InterPro"/>
</dbReference>
<comment type="subcellular location">
    <subcellularLocation>
        <location evidence="1">Cell inner membrane</location>
        <topology evidence="1">Multi-pass membrane protein</topology>
    </subcellularLocation>
</comment>
<feature type="transmembrane region" description="Helical" evidence="8">
    <location>
        <begin position="238"/>
        <end position="259"/>
    </location>
</feature>
<dbReference type="OrthoDB" id="9786910at2"/>
<keyword evidence="4" id="KW-1003">Cell membrane</keyword>